<reference evidence="1" key="1">
    <citation type="submission" date="2022-09" db="EMBL/GenBank/DDBJ databases">
        <title>Tahibacter sp. nov., isolated from a fresh water.</title>
        <authorList>
            <person name="Baek J.H."/>
            <person name="Lee J.K."/>
            <person name="Kim J.M."/>
            <person name="Jeon C.O."/>
        </authorList>
    </citation>
    <scope>NUCLEOTIDE SEQUENCE</scope>
    <source>
        <strain evidence="1">W38</strain>
    </source>
</reference>
<dbReference type="InterPro" id="IPR045384">
    <property type="entry name" value="DUF6527"/>
</dbReference>
<protein>
    <submittedName>
        <fullName evidence="1">DUF6527 family protein</fullName>
    </submittedName>
</protein>
<sequence>MTKLHSLTHEFVDFVPEQLEPGTLYVSIRYKSASHLCCCGCGEKVVTPLSPTGWRLTYDGKTVSLSPSIGNWNLACRSHYWIERNRVEWAETWSRQRAASGFARDIADKQAYFAPTPIEPSLPEAGNVKRTPLLTFVRRFLKRSAK</sequence>
<dbReference type="RefSeq" id="WP_261693115.1">
    <property type="nucleotide sequence ID" value="NZ_CP104694.1"/>
</dbReference>
<proteinExistence type="predicted"/>
<gene>
    <name evidence="1" type="ORF">N4264_15385</name>
</gene>
<dbReference type="Proteomes" id="UP001064632">
    <property type="component" value="Chromosome"/>
</dbReference>
<organism evidence="1 2">
    <name type="scientific">Tahibacter amnicola</name>
    <dbReference type="NCBI Taxonomy" id="2976241"/>
    <lineage>
        <taxon>Bacteria</taxon>
        <taxon>Pseudomonadati</taxon>
        <taxon>Pseudomonadota</taxon>
        <taxon>Gammaproteobacteria</taxon>
        <taxon>Lysobacterales</taxon>
        <taxon>Rhodanobacteraceae</taxon>
        <taxon>Tahibacter</taxon>
    </lineage>
</organism>
<keyword evidence="2" id="KW-1185">Reference proteome</keyword>
<dbReference type="Pfam" id="PF20137">
    <property type="entry name" value="BubE"/>
    <property type="match status" value="1"/>
</dbReference>
<evidence type="ECO:0000313" key="1">
    <source>
        <dbReference type="EMBL" id="UXI66130.1"/>
    </source>
</evidence>
<accession>A0ABY6BCS9</accession>
<name>A0ABY6BCS9_9GAMM</name>
<evidence type="ECO:0000313" key="2">
    <source>
        <dbReference type="Proteomes" id="UP001064632"/>
    </source>
</evidence>
<dbReference type="EMBL" id="CP104694">
    <property type="protein sequence ID" value="UXI66130.1"/>
    <property type="molecule type" value="Genomic_DNA"/>
</dbReference>